<protein>
    <submittedName>
        <fullName evidence="2">Uncharacterized protein</fullName>
    </submittedName>
</protein>
<feature type="non-terminal residue" evidence="2">
    <location>
        <position position="1"/>
    </location>
</feature>
<dbReference type="EMBL" id="LAZR01007847">
    <property type="protein sequence ID" value="KKM82541.1"/>
    <property type="molecule type" value="Genomic_DNA"/>
</dbReference>
<dbReference type="AlphaFoldDB" id="A0A0F9L5J4"/>
<reference evidence="2" key="1">
    <citation type="journal article" date="2015" name="Nature">
        <title>Complex archaea that bridge the gap between prokaryotes and eukaryotes.</title>
        <authorList>
            <person name="Spang A."/>
            <person name="Saw J.H."/>
            <person name="Jorgensen S.L."/>
            <person name="Zaremba-Niedzwiedzka K."/>
            <person name="Martijn J."/>
            <person name="Lind A.E."/>
            <person name="van Eijk R."/>
            <person name="Schleper C."/>
            <person name="Guy L."/>
            <person name="Ettema T.J."/>
        </authorList>
    </citation>
    <scope>NUCLEOTIDE SEQUENCE</scope>
</reference>
<evidence type="ECO:0000256" key="1">
    <source>
        <dbReference type="SAM" id="Coils"/>
    </source>
</evidence>
<gene>
    <name evidence="2" type="ORF">LCGC14_1318450</name>
</gene>
<comment type="caution">
    <text evidence="2">The sequence shown here is derived from an EMBL/GenBank/DDBJ whole genome shotgun (WGS) entry which is preliminary data.</text>
</comment>
<feature type="coiled-coil region" evidence="1">
    <location>
        <begin position="2"/>
        <end position="58"/>
    </location>
</feature>
<name>A0A0F9L5J4_9ZZZZ</name>
<organism evidence="2">
    <name type="scientific">marine sediment metagenome</name>
    <dbReference type="NCBI Taxonomy" id="412755"/>
    <lineage>
        <taxon>unclassified sequences</taxon>
        <taxon>metagenomes</taxon>
        <taxon>ecological metagenomes</taxon>
    </lineage>
</organism>
<sequence>LIAGLESQVSSMAAERERLQDERLAMISDPTVKANMQIEHLQAKLKDYEQKQVQQQETINARNWFSDLGVPRELLNAVTTTDEMQQVTKTYFASRAAVTQEANVVTEEVEGADDVVIGTGPSPASNPAPNADYLKELAELKDDKSLKSRDRSLRALALERKYREKRGTRPRPTV</sequence>
<accession>A0A0F9L5J4</accession>
<evidence type="ECO:0000313" key="2">
    <source>
        <dbReference type="EMBL" id="KKM82541.1"/>
    </source>
</evidence>
<proteinExistence type="predicted"/>
<keyword evidence="1" id="KW-0175">Coiled coil</keyword>